<evidence type="ECO:0000259" key="4">
    <source>
        <dbReference type="Pfam" id="PF23295"/>
    </source>
</evidence>
<keyword evidence="1" id="KW-0853">WD repeat</keyword>
<dbReference type="PANTHER" id="PTHR46108">
    <property type="entry name" value="BLUE CHEESE"/>
    <property type="match status" value="1"/>
</dbReference>
<evidence type="ECO:0000313" key="5">
    <source>
        <dbReference type="Ensembl" id="ENSXMAP00000013609.2"/>
    </source>
</evidence>
<dbReference type="InterPro" id="IPR013320">
    <property type="entry name" value="ConA-like_dom_sf"/>
</dbReference>
<dbReference type="Ensembl" id="ENSXMAT00000013625.2">
    <property type="protein sequence ID" value="ENSXMAP00000013609.2"/>
    <property type="gene ID" value="ENSXMAG00000013572.2"/>
</dbReference>
<dbReference type="HOGENOM" id="CLU_000175_5_2_1"/>
<name>M4AGL5_XIPMA</name>
<dbReference type="eggNOG" id="KOG1786">
    <property type="taxonomic scope" value="Eukaryota"/>
</dbReference>
<dbReference type="InParanoid" id="M4AGL5"/>
<feature type="compositionally biased region" description="Basic and acidic residues" evidence="2">
    <location>
        <begin position="520"/>
        <end position="532"/>
    </location>
</feature>
<dbReference type="GeneTree" id="ENSGT00940000155684"/>
<accession>M4AGL5</accession>
<evidence type="ECO:0000313" key="6">
    <source>
        <dbReference type="Proteomes" id="UP000002852"/>
    </source>
</evidence>
<dbReference type="Proteomes" id="UP000002852">
    <property type="component" value="Unassembled WGS sequence"/>
</dbReference>
<protein>
    <recommendedName>
        <fullName evidence="4">Alfy-like armadillo-like repeat domain-containing protein</fullName>
    </recommendedName>
</protein>
<dbReference type="SUPFAM" id="SSF49899">
    <property type="entry name" value="Concanavalin A-like lectins/glucanases"/>
    <property type="match status" value="1"/>
</dbReference>
<reference evidence="5" key="3">
    <citation type="submission" date="2025-08" db="UniProtKB">
        <authorList>
            <consortium name="Ensembl"/>
        </authorList>
    </citation>
    <scope>IDENTIFICATION</scope>
    <source>
        <strain evidence="5">JP 163 A</strain>
    </source>
</reference>
<feature type="transmembrane region" description="Helical" evidence="3">
    <location>
        <begin position="256"/>
        <end position="274"/>
    </location>
</feature>
<reference evidence="6" key="2">
    <citation type="journal article" date="2013" name="Nat. Genet.">
        <title>The genome of the platyfish, Xiphophorus maculatus, provides insights into evolutionary adaptation and several complex traits.</title>
        <authorList>
            <person name="Schartl M."/>
            <person name="Walter R.B."/>
            <person name="Shen Y."/>
            <person name="Garcia T."/>
            <person name="Catchen J."/>
            <person name="Amores A."/>
            <person name="Braasch I."/>
            <person name="Chalopin D."/>
            <person name="Volff J.N."/>
            <person name="Lesch K.P."/>
            <person name="Bisazza A."/>
            <person name="Minx P."/>
            <person name="Hillier L."/>
            <person name="Wilson R.K."/>
            <person name="Fuerstenberg S."/>
            <person name="Boore J."/>
            <person name="Searle S."/>
            <person name="Postlethwait J.H."/>
            <person name="Warren W.C."/>
        </authorList>
    </citation>
    <scope>NUCLEOTIDE SEQUENCE [LARGE SCALE GENOMIC DNA]</scope>
    <source>
        <strain evidence="6">JP 163 A</strain>
    </source>
</reference>
<dbReference type="GO" id="GO:0019882">
    <property type="term" value="P:antigen processing and presentation"/>
    <property type="evidence" value="ECO:0007669"/>
    <property type="project" value="TreeGrafter"/>
</dbReference>
<reference evidence="6" key="1">
    <citation type="submission" date="2012-01" db="EMBL/GenBank/DDBJ databases">
        <authorList>
            <person name="Walter R."/>
            <person name="Schartl M."/>
            <person name="Warren W."/>
        </authorList>
    </citation>
    <scope>NUCLEOTIDE SEQUENCE [LARGE SCALE GENOMIC DNA]</scope>
    <source>
        <strain evidence="6">JP 163 A</strain>
    </source>
</reference>
<dbReference type="InterPro" id="IPR051944">
    <property type="entry name" value="BEACH_domain_protein"/>
</dbReference>
<keyword evidence="3" id="KW-0472">Membrane</keyword>
<feature type="domain" description="Alfy-like armadillo-like repeat" evidence="4">
    <location>
        <begin position="310"/>
        <end position="439"/>
    </location>
</feature>
<evidence type="ECO:0000256" key="3">
    <source>
        <dbReference type="SAM" id="Phobius"/>
    </source>
</evidence>
<dbReference type="eggNOG" id="KOG1788">
    <property type="taxonomic scope" value="Eukaryota"/>
</dbReference>
<sequence length="1612" mass="179351">MFLQIFLQLSKYPHNVEQLVETEELQCLIIGLASLCDQTSPQWRHQASCVLKAVSSVPTNKTVPISGSLLAEVAVAVFSFVRDTYHLNPALFTEFDTNNGYKKPETYLQSLAVKNLPAFHLLQASLLRSQDSHFCCQLLRTLQTIWEKDPANFFLLEWTVQSMAQLATRVCRKPLPVQKIFFSMLEMNQVILGKVFYFFLLLSLYRYSKSCFFLLFCRMIVHSTMLTEVLCDWGLLELLLGELRRRAKILRKAGNVSNVIFIHNMFPVCFLVSLRDLGMVPYIKIFLDDDQYRGPTLSILEQLAEINPDEFMSTAVGALCSSTQQELSLKLDLLQSVLRVLENPNTWDAFRKAGGFSGLLSLMVDMEGALSDPPNGDVWKTLGHQQLLELLLLILHIMALAVHLHIVNAHHFQTEGFYERLSDALLQLGCFHTEGQKWEGEKCSCPQTSDESQTSSFFQFVELAEALAAPKSCSGSPQQNLPITLQMCIRLLSYLDQFATGTYSPQALKLGQESDGDCDENSKTLHGPEGHEGVNSGPPSVLKFTCDQVILHPGAVTVIMTLLPHVFTPEDPQLSMEVQCSLAHHILSMVKSERNRQIMCEGGLVSTLLTHCRSILLSPNHHLHLPVTRIFEKLSSQAISFLYLHPLRQFLCLGDPLMCLADETSKQMGSSKTIFLACLSELLQTSGPSLNFLFFKPDENTDAESSRKTLKRSFSLLQPSTSFGSAIPVHQIVSLVSMTAPRTFRPHRVSSSPAFVEFDMSESGYGCLFLPSVATVKGVTSDSIATECRGFPPTSGLSFTCWFQINRFSSACDSHPIRLLTVVRHMSRTEQQYICLSISFSAYDGCLVISTEEEAFTYLDMMEPEVCSPTSLTSSLRFRCSSMLVPGQWHHLAVVMAKDVKKSCLTSAYFNGKAVGTGKMKYIQPFPGQFVSMDPTAVIDVYGLIGTPAMWKDHAALVWRVGPCHLFEEVLSSETVAVVYTQGTAYLGNFLALRNMGESSSLLRLVYEERVSFGINPAVSTLTNVVQIREDYNEVDCRLIAKEMGITSRDHSTPVFFLQNISKHLSGTARTIGAAMVGRFGVRTFIPKSASTGFLYVGGPAVVLSLVAMAADDGSLYAAIKVVLSVLETNSAMQAEMNRINGYKLLAFLLKMKSSLISHRTFQLALCLSSSVEMSCGTGYLQNTPAFQALLCDLEVKISIALKIKHIDSRNAVVMHSVGLLPKLLFDFCDPAVTLQRVHIISDIITLLLKAHMTSSDISSHQATVFQSLGSDWFLLFLQAHLHPSTLKLGLILLTQFLSNPGQQSSFREGVMPGTLIEGIEEPFVIMDNLRVHSWSQECLSTTCPGFDVLQELLVRHTHVPQVYEALAALLLGRSTSHMTLDLDDALQELIESQREAPSQLLCVEAAMTLLELVKVIISQPLSTDESDSEAPWEVQLPASVMQFLCLLHNLRPRDPLWASPKFLSPISYHLEGTFSTHPTRKPVLDFMRILLMDSLLNVCSSSNTHPTVLLTITTPILPHKVTSQYITFSTPKSVLNRNEIIILFFLLVCNNQNAEGEMGTLMDNVVLFCKTMLQKLHSGIFAGDPESLLDFLADQIMVVSHRQTAFTKFIR</sequence>
<reference evidence="5" key="4">
    <citation type="submission" date="2025-09" db="UniProtKB">
        <authorList>
            <consortium name="Ensembl"/>
        </authorList>
    </citation>
    <scope>IDENTIFICATION</scope>
    <source>
        <strain evidence="5">JP 163 A</strain>
    </source>
</reference>
<keyword evidence="6" id="KW-1185">Reference proteome</keyword>
<dbReference type="PANTHER" id="PTHR46108:SF3">
    <property type="entry name" value="WD REPEAT- AND FYVE DOMAIN-CONTAINING PROTEIN 4"/>
    <property type="match status" value="1"/>
</dbReference>
<dbReference type="Pfam" id="PF23295">
    <property type="entry name" value="Arm_4"/>
    <property type="match status" value="1"/>
</dbReference>
<dbReference type="OMA" id="FVRDTYH"/>
<keyword evidence="3" id="KW-1133">Transmembrane helix</keyword>
<evidence type="ECO:0000256" key="2">
    <source>
        <dbReference type="SAM" id="MobiDB-lite"/>
    </source>
</evidence>
<proteinExistence type="predicted"/>
<organism evidence="5 6">
    <name type="scientific">Xiphophorus maculatus</name>
    <name type="common">Southern platyfish</name>
    <name type="synonym">Platypoecilus maculatus</name>
    <dbReference type="NCBI Taxonomy" id="8083"/>
    <lineage>
        <taxon>Eukaryota</taxon>
        <taxon>Metazoa</taxon>
        <taxon>Chordata</taxon>
        <taxon>Craniata</taxon>
        <taxon>Vertebrata</taxon>
        <taxon>Euteleostomi</taxon>
        <taxon>Actinopterygii</taxon>
        <taxon>Neopterygii</taxon>
        <taxon>Teleostei</taxon>
        <taxon>Neoteleostei</taxon>
        <taxon>Acanthomorphata</taxon>
        <taxon>Ovalentaria</taxon>
        <taxon>Atherinomorphae</taxon>
        <taxon>Cyprinodontiformes</taxon>
        <taxon>Poeciliidae</taxon>
        <taxon>Poeciliinae</taxon>
        <taxon>Xiphophorus</taxon>
    </lineage>
</organism>
<dbReference type="InterPro" id="IPR056252">
    <property type="entry name" value="Alfy-like_Arm-like"/>
</dbReference>
<dbReference type="STRING" id="8083.ENSXMAP00000013609"/>
<keyword evidence="3" id="KW-0812">Transmembrane</keyword>
<feature type="region of interest" description="Disordered" evidence="2">
    <location>
        <begin position="510"/>
        <end position="537"/>
    </location>
</feature>
<evidence type="ECO:0000256" key="1">
    <source>
        <dbReference type="ARBA" id="ARBA00022574"/>
    </source>
</evidence>